<evidence type="ECO:0000256" key="8">
    <source>
        <dbReference type="ARBA" id="ARBA00023002"/>
    </source>
</evidence>
<evidence type="ECO:0000256" key="4">
    <source>
        <dbReference type="ARBA" id="ARBA00022771"/>
    </source>
</evidence>
<dbReference type="GO" id="GO:0005634">
    <property type="term" value="C:nucleus"/>
    <property type="evidence" value="ECO:0007669"/>
    <property type="project" value="TreeGrafter"/>
</dbReference>
<keyword evidence="5" id="KW-0862">Zinc</keyword>
<evidence type="ECO:0000256" key="3">
    <source>
        <dbReference type="ARBA" id="ARBA00022737"/>
    </source>
</evidence>
<evidence type="ECO:0000313" key="21">
    <source>
        <dbReference type="Proteomes" id="UP001161247"/>
    </source>
</evidence>
<feature type="region of interest" description="Disordered" evidence="16">
    <location>
        <begin position="1101"/>
        <end position="1146"/>
    </location>
</feature>
<evidence type="ECO:0000256" key="15">
    <source>
        <dbReference type="PROSITE-ProRule" id="PRU00042"/>
    </source>
</evidence>
<dbReference type="SMART" id="SM00545">
    <property type="entry name" value="JmjN"/>
    <property type="match status" value="1"/>
</dbReference>
<feature type="compositionally biased region" description="Basic and acidic residues" evidence="16">
    <location>
        <begin position="1211"/>
        <end position="1221"/>
    </location>
</feature>
<dbReference type="GO" id="GO:0009826">
    <property type="term" value="P:unidimensional cell growth"/>
    <property type="evidence" value="ECO:0007669"/>
    <property type="project" value="UniProtKB-ARBA"/>
</dbReference>
<feature type="compositionally biased region" description="Polar residues" evidence="16">
    <location>
        <begin position="213"/>
        <end position="223"/>
    </location>
</feature>
<feature type="domain" description="C2H2-type" evidence="17">
    <location>
        <begin position="1299"/>
        <end position="1328"/>
    </location>
</feature>
<dbReference type="FunFam" id="3.30.160.60:FF:000747">
    <property type="entry name" value="Probable lysine-specific demethylase ELF6"/>
    <property type="match status" value="1"/>
</dbReference>
<dbReference type="PROSITE" id="PS51183">
    <property type="entry name" value="JMJN"/>
    <property type="match status" value="1"/>
</dbReference>
<dbReference type="EMBL" id="OX459118">
    <property type="protein sequence ID" value="CAI9091128.1"/>
    <property type="molecule type" value="Genomic_DNA"/>
</dbReference>
<sequence length="1358" mass="150742">MRDVEVPRWLEGLPLAPEFRPTDTEFADPIAYISKIEREASAFGICKVIPPLPKPSKKYVLHNLNKTLSKCPELVSDVDLRKIHDSVEGNNGSEVRAVFTTRHQELGQSGKRAKGSVGSQSTGGSRQVWQSGEVYTLEQFEAKSKTFAKSQLGAVKEVSPLVVETMFWKAAYEKPIYIEYANDVPGSGFGEPEGPLGYFNRQRRRRRKRGTFDRNNQGISCSQNNLVDNSSSVVNNNIADKDADVNKQSDIATSTSSMSSDQREILSERKSSSARNELHGTAGWQLANSSWNLQVIARSPGSLTRYMPDDIPGVTSPMVYIGMLFSWFAWHVEDHELHSLNFLHMGSPKTWYSVPGDFASSFEEVIRVHAYGGSTSHVDALSILGEKTTLVSPELIVASGIPCCRLVQNPGEFVVTFPRAYHVGFSHGFNCGEAANFSTPKWLTVAKEAAVRRAAMNYLPMLSHQQLLYLLTMSFVSRVPRSLLPGARSSRLRDRLKEERELAVKKAFVEDLLKENRLLTTLQKNTSCRVVLWDLDLLTPLNKDSELCSQSDIVQATTEENSSPHKCKIEDLYTQMSLCMEIGTDFYADGADYVQNDYQVDSGTLPCVACGILGFPFMAVVQPSARASRDLLPETQGLVTHFGSSQPVQSEARVQSIGSERSALEHAALSSAITHESSWNLSDGFMRPQLFCLEHAIQTVELLFPKGGVNVLGLCHSDFQKIKAHSAVVAEEIGTPFAYNEIQLGTALQEDLYLIDHAIDNHNKDECVKDWSSELNLNMQHLVNMRKKFPSLKVKHALTLDGLLSDVVNCVNAFKWQSRKLRSKRSLYPSLQKKPSVSIQIEKVAKEVVKMDGEMASKLSRVTIQYYRKRYKSKPCISEVSKVDAGGKRCENLLVAQDGEFHDKMRRGMSKSGAEDSSPDASQDVKLPDSHSGGTTTEKQIETNRNCNPIVQDFEQLLNTHVLERAADEKDPVKDGSTAGSLSAHANDNENSEVSKEKSIVSGIGLENSICDPVETGEAGRQFNFPADGDVCSDNSSGEKRNEDSETSVVDICSMSGELVNDSTVDGEVLQEIQATDGESSKVISSDSRLSSKCTHALAEEAEIPGELPNSSSQASALSGIKESDDLVSTEAQFQPAERSKRKRLELQVEDPSSLFGSFVKSPCEGLRKRNKRVTPELQDEDPSNFGSFIKSPCEGLRPRTKTGPLTNVIDSKKPLVDKKEVKKVKQHSDGIVQSKGQKEQKKGSHKCEVEGCRMRFQTKAEAALHMRNRCPVKGCGKKFSSHKYAVLHERVHDDDRPLKCPWKGCAMTFKWAWARTEHIRVHTGERPYKCEVEGCGLTFRFVSDISRHRRKTGHHVN</sequence>
<dbReference type="SMART" id="SM00558">
    <property type="entry name" value="JmjC"/>
    <property type="match status" value="1"/>
</dbReference>
<dbReference type="GO" id="GO:0008270">
    <property type="term" value="F:zinc ion binding"/>
    <property type="evidence" value="ECO:0007669"/>
    <property type="project" value="UniProtKB-KW"/>
</dbReference>
<dbReference type="GO" id="GO:0040029">
    <property type="term" value="P:epigenetic regulation of gene expression"/>
    <property type="evidence" value="ECO:0007669"/>
    <property type="project" value="UniProtKB-ARBA"/>
</dbReference>
<proteinExistence type="inferred from homology"/>
<dbReference type="GO" id="GO:0048580">
    <property type="term" value="P:regulation of post-embryonic development"/>
    <property type="evidence" value="ECO:0007669"/>
    <property type="project" value="UniProtKB-ARBA"/>
</dbReference>
<evidence type="ECO:0000256" key="16">
    <source>
        <dbReference type="SAM" id="MobiDB-lite"/>
    </source>
</evidence>
<dbReference type="InterPro" id="IPR013087">
    <property type="entry name" value="Znf_C2H2_type"/>
</dbReference>
<reference evidence="20" key="1">
    <citation type="submission" date="2023-03" db="EMBL/GenBank/DDBJ databases">
        <authorList>
            <person name="Julca I."/>
        </authorList>
    </citation>
    <scope>NUCLEOTIDE SEQUENCE</scope>
</reference>
<evidence type="ECO:0000256" key="2">
    <source>
        <dbReference type="ARBA" id="ARBA00022723"/>
    </source>
</evidence>
<evidence type="ECO:0000256" key="5">
    <source>
        <dbReference type="ARBA" id="ARBA00022833"/>
    </source>
</evidence>
<dbReference type="GO" id="GO:0010628">
    <property type="term" value="P:positive regulation of gene expression"/>
    <property type="evidence" value="ECO:0007669"/>
    <property type="project" value="UniProtKB-ARBA"/>
</dbReference>
<evidence type="ECO:0000256" key="13">
    <source>
        <dbReference type="ARBA" id="ARBA00050682"/>
    </source>
</evidence>
<keyword evidence="7" id="KW-0223">Dioxygenase</keyword>
<keyword evidence="4 15" id="KW-0863">Zinc-finger</keyword>
<evidence type="ECO:0000256" key="9">
    <source>
        <dbReference type="ARBA" id="ARBA00023004"/>
    </source>
</evidence>
<dbReference type="SUPFAM" id="SSF57667">
    <property type="entry name" value="beta-beta-alpha zinc fingers"/>
    <property type="match status" value="2"/>
</dbReference>
<feature type="compositionally biased region" description="Polar residues" evidence="16">
    <location>
        <begin position="932"/>
        <end position="946"/>
    </location>
</feature>
<dbReference type="Proteomes" id="UP001161247">
    <property type="component" value="Chromosome 1"/>
</dbReference>
<keyword evidence="9" id="KW-0408">Iron</keyword>
<dbReference type="GO" id="GO:0009741">
    <property type="term" value="P:response to brassinosteroid"/>
    <property type="evidence" value="ECO:0007669"/>
    <property type="project" value="UniProtKB-ARBA"/>
</dbReference>
<gene>
    <name evidence="20" type="ORF">OLC1_LOCUS3131</name>
</gene>
<dbReference type="Gene3D" id="3.30.160.60">
    <property type="entry name" value="Classic Zinc Finger"/>
    <property type="match status" value="1"/>
</dbReference>
<dbReference type="PANTHER" id="PTHR10694:SF45">
    <property type="entry name" value="LYSINE-SPECIFIC DEMETHYLASE ELF6"/>
    <property type="match status" value="1"/>
</dbReference>
<dbReference type="GO" id="GO:0000785">
    <property type="term" value="C:chromatin"/>
    <property type="evidence" value="ECO:0007669"/>
    <property type="project" value="TreeGrafter"/>
</dbReference>
<dbReference type="GO" id="GO:2000028">
    <property type="term" value="P:regulation of photoperiodism, flowering"/>
    <property type="evidence" value="ECO:0007669"/>
    <property type="project" value="UniProtKB-ARBA"/>
</dbReference>
<keyword evidence="10" id="KW-0805">Transcription regulation</keyword>
<comment type="catalytic activity">
    <reaction evidence="14">
        <text>N(6),N(6),N(6)-trimethyl-L-lysyl(27)-[histone H3] + 2-oxoglutarate + O2 = N(6),N(6)-dimethyl-L-lysyl(27)-[histone H3] + formaldehyde + succinate + CO2</text>
        <dbReference type="Rhea" id="RHEA:60228"/>
        <dbReference type="Rhea" id="RHEA-COMP:15535"/>
        <dbReference type="Rhea" id="RHEA-COMP:15539"/>
        <dbReference type="ChEBI" id="CHEBI:15379"/>
        <dbReference type="ChEBI" id="CHEBI:16526"/>
        <dbReference type="ChEBI" id="CHEBI:16810"/>
        <dbReference type="ChEBI" id="CHEBI:16842"/>
        <dbReference type="ChEBI" id="CHEBI:30031"/>
        <dbReference type="ChEBI" id="CHEBI:61961"/>
        <dbReference type="ChEBI" id="CHEBI:61976"/>
    </reaction>
    <physiologicalReaction direction="left-to-right" evidence="14">
        <dbReference type="Rhea" id="RHEA:60229"/>
    </physiologicalReaction>
</comment>
<evidence type="ECO:0000256" key="10">
    <source>
        <dbReference type="ARBA" id="ARBA00023015"/>
    </source>
</evidence>
<keyword evidence="12" id="KW-0539">Nucleus</keyword>
<dbReference type="InterPro" id="IPR036236">
    <property type="entry name" value="Znf_C2H2_sf"/>
</dbReference>
<protein>
    <submittedName>
        <fullName evidence="20">OLC1v1026066C1</fullName>
    </submittedName>
</protein>
<keyword evidence="3" id="KW-0677">Repeat</keyword>
<feature type="domain" description="C2H2-type" evidence="17">
    <location>
        <begin position="1329"/>
        <end position="1358"/>
    </location>
</feature>
<dbReference type="InterPro" id="IPR003347">
    <property type="entry name" value="JmjC_dom"/>
</dbReference>
<evidence type="ECO:0000256" key="7">
    <source>
        <dbReference type="ARBA" id="ARBA00022964"/>
    </source>
</evidence>
<feature type="compositionally biased region" description="Basic and acidic residues" evidence="16">
    <location>
        <begin position="965"/>
        <end position="974"/>
    </location>
</feature>
<evidence type="ECO:0000256" key="12">
    <source>
        <dbReference type="ARBA" id="ARBA00023242"/>
    </source>
</evidence>
<keyword evidence="21" id="KW-1185">Reference proteome</keyword>
<dbReference type="SMART" id="SM00355">
    <property type="entry name" value="ZnF_C2H2"/>
    <property type="match status" value="4"/>
</dbReference>
<evidence type="ECO:0000259" key="17">
    <source>
        <dbReference type="PROSITE" id="PS50157"/>
    </source>
</evidence>
<comment type="catalytic activity">
    <reaction evidence="13">
        <text>N(6),N(6)-dimethyl-L-lysyl(27)-[histone H3] + 2-oxoglutarate + O2 = N(6)-methyl-L-lysyl(27)-[histone H3] + formaldehyde + succinate + CO2</text>
        <dbReference type="Rhea" id="RHEA:60232"/>
        <dbReference type="Rhea" id="RHEA-COMP:15539"/>
        <dbReference type="Rhea" id="RHEA-COMP:15544"/>
        <dbReference type="ChEBI" id="CHEBI:15379"/>
        <dbReference type="ChEBI" id="CHEBI:16526"/>
        <dbReference type="ChEBI" id="CHEBI:16810"/>
        <dbReference type="ChEBI" id="CHEBI:16842"/>
        <dbReference type="ChEBI" id="CHEBI:30031"/>
        <dbReference type="ChEBI" id="CHEBI:61929"/>
        <dbReference type="ChEBI" id="CHEBI:61976"/>
    </reaction>
    <physiologicalReaction direction="left-to-right" evidence="13">
        <dbReference type="Rhea" id="RHEA:60233"/>
    </physiologicalReaction>
</comment>
<feature type="domain" description="JmjN" evidence="18">
    <location>
        <begin position="16"/>
        <end position="57"/>
    </location>
</feature>
<feature type="region of interest" description="Disordered" evidence="16">
    <location>
        <begin position="965"/>
        <end position="999"/>
    </location>
</feature>
<dbReference type="PROSITE" id="PS50157">
    <property type="entry name" value="ZINC_FINGER_C2H2_2"/>
    <property type="match status" value="3"/>
</dbReference>
<keyword evidence="8" id="KW-0560">Oxidoreductase</keyword>
<dbReference type="PANTHER" id="PTHR10694">
    <property type="entry name" value="LYSINE-SPECIFIC DEMETHYLASE"/>
    <property type="match status" value="1"/>
</dbReference>
<evidence type="ECO:0000256" key="1">
    <source>
        <dbReference type="ARBA" id="ARBA00009711"/>
    </source>
</evidence>
<accession>A0AAV1C7L1</accession>
<feature type="region of interest" description="Disordered" evidence="16">
    <location>
        <begin position="1173"/>
        <end position="1241"/>
    </location>
</feature>
<dbReference type="Gene3D" id="2.60.120.650">
    <property type="entry name" value="Cupin"/>
    <property type="match status" value="1"/>
</dbReference>
<evidence type="ECO:0000259" key="18">
    <source>
        <dbReference type="PROSITE" id="PS51183"/>
    </source>
</evidence>
<dbReference type="GO" id="GO:0071558">
    <property type="term" value="F:histone H3K27me2/H3K27me3 demethylase activity"/>
    <property type="evidence" value="ECO:0007669"/>
    <property type="project" value="UniProtKB-ARBA"/>
</dbReference>
<dbReference type="Pfam" id="PF02375">
    <property type="entry name" value="JmjN"/>
    <property type="match status" value="1"/>
</dbReference>
<keyword evidence="2" id="KW-0479">Metal-binding</keyword>
<comment type="similarity">
    <text evidence="1">Belongs to the JHDM3 histone demethylase family.</text>
</comment>
<feature type="region of interest" description="Disordered" evidence="16">
    <location>
        <begin position="189"/>
        <end position="224"/>
    </location>
</feature>
<evidence type="ECO:0000256" key="14">
    <source>
        <dbReference type="ARBA" id="ARBA00051751"/>
    </source>
</evidence>
<evidence type="ECO:0000313" key="20">
    <source>
        <dbReference type="EMBL" id="CAI9091128.1"/>
    </source>
</evidence>
<evidence type="ECO:0000259" key="19">
    <source>
        <dbReference type="PROSITE" id="PS51184"/>
    </source>
</evidence>
<feature type="region of interest" description="Disordered" evidence="16">
    <location>
        <begin position="901"/>
        <end position="946"/>
    </location>
</feature>
<feature type="domain" description="C2H2-type" evidence="17">
    <location>
        <begin position="1269"/>
        <end position="1298"/>
    </location>
</feature>
<feature type="domain" description="JmjC" evidence="19">
    <location>
        <begin position="288"/>
        <end position="454"/>
    </location>
</feature>
<dbReference type="GO" id="GO:0034647">
    <property type="term" value="F:histone H3K4me/H3K4me2/H3K4me3 demethylase activity"/>
    <property type="evidence" value="ECO:0007669"/>
    <property type="project" value="TreeGrafter"/>
</dbReference>
<dbReference type="PROSITE" id="PS00028">
    <property type="entry name" value="ZINC_FINGER_C2H2_1"/>
    <property type="match status" value="3"/>
</dbReference>
<evidence type="ECO:0000256" key="6">
    <source>
        <dbReference type="ARBA" id="ARBA00022853"/>
    </source>
</evidence>
<keyword evidence="6" id="KW-0156">Chromatin regulator</keyword>
<dbReference type="PROSITE" id="PS51184">
    <property type="entry name" value="JMJC"/>
    <property type="match status" value="1"/>
</dbReference>
<feature type="region of interest" description="Disordered" evidence="16">
    <location>
        <begin position="1021"/>
        <end position="1048"/>
    </location>
</feature>
<dbReference type="Pfam" id="PF02373">
    <property type="entry name" value="JmjC"/>
    <property type="match status" value="1"/>
</dbReference>
<feature type="region of interest" description="Disordered" evidence="16">
    <location>
        <begin position="106"/>
        <end position="125"/>
    </location>
</feature>
<feature type="region of interest" description="Disordered" evidence="16">
    <location>
        <begin position="237"/>
        <end position="262"/>
    </location>
</feature>
<name>A0AAV1C7L1_OLDCO</name>
<evidence type="ECO:0000256" key="11">
    <source>
        <dbReference type="ARBA" id="ARBA00023163"/>
    </source>
</evidence>
<dbReference type="InterPro" id="IPR003349">
    <property type="entry name" value="JmjN"/>
</dbReference>
<organism evidence="20 21">
    <name type="scientific">Oldenlandia corymbosa var. corymbosa</name>
    <dbReference type="NCBI Taxonomy" id="529605"/>
    <lineage>
        <taxon>Eukaryota</taxon>
        <taxon>Viridiplantae</taxon>
        <taxon>Streptophyta</taxon>
        <taxon>Embryophyta</taxon>
        <taxon>Tracheophyta</taxon>
        <taxon>Spermatophyta</taxon>
        <taxon>Magnoliopsida</taxon>
        <taxon>eudicotyledons</taxon>
        <taxon>Gunneridae</taxon>
        <taxon>Pentapetalae</taxon>
        <taxon>asterids</taxon>
        <taxon>lamiids</taxon>
        <taxon>Gentianales</taxon>
        <taxon>Rubiaceae</taxon>
        <taxon>Rubioideae</taxon>
        <taxon>Spermacoceae</taxon>
        <taxon>Hedyotis-Oldenlandia complex</taxon>
        <taxon>Oldenlandia</taxon>
    </lineage>
</organism>
<keyword evidence="11" id="KW-0804">Transcription</keyword>
<dbReference type="SUPFAM" id="SSF51197">
    <property type="entry name" value="Clavaminate synthase-like"/>
    <property type="match status" value="1"/>
</dbReference>